<dbReference type="CDD" id="cd01392">
    <property type="entry name" value="HTH_LacI"/>
    <property type="match status" value="1"/>
</dbReference>
<keyword evidence="4" id="KW-0233">DNA recombination</keyword>
<reference evidence="9 10" key="2">
    <citation type="journal article" date="2016" name="Genome Announc.">
        <title>Draft Genome Sequences of Streptomyces scabiei S58, Streptomyces turgidiscabies T45, and Streptomyces acidiscabies a10, the Pathogens of Potato Common Scab, Isolated in Japan.</title>
        <authorList>
            <person name="Tomihama T."/>
            <person name="Nishi Y."/>
            <person name="Sakai M."/>
            <person name="Ikenaga M."/>
            <person name="Okubo T."/>
            <person name="Ikeda S."/>
        </authorList>
    </citation>
    <scope>NUCLEOTIDE SEQUENCE [LARGE SCALE GENOMIC DNA]</scope>
    <source>
        <strain evidence="9 10">S58</strain>
    </source>
</reference>
<dbReference type="Pfam" id="PF14659">
    <property type="entry name" value="Phage_int_SAM_3"/>
    <property type="match status" value="1"/>
</dbReference>
<evidence type="ECO:0000256" key="3">
    <source>
        <dbReference type="ARBA" id="ARBA00023125"/>
    </source>
</evidence>
<sequence>MAYAEKRAGRGGKPYYRACYQRPDRKAQGVVVDADGKAVRYPTKTTAQKAAEKAEVEAYEEAKKGRWTPPELQVEAGQKTFAQYAETWIEDQDLASSTMQNYRRSLAHLLPAFGTHPIRNITKEMISKWEREQKASGAMPSSIRTRRSLLHLILADAVDEQYAPKNVAERRRGRGRRQGRSRSRGPEKKITSMLGALLVAERASLLSGRDDEFVASINKAYTGMRWGEIVGLERQFARPEARSIRVEWQLYELDSGQLERCPPKDDSYRTIDIPVWQADLNARFFARTPGSACPCHGLVYAFTGRGVAGQKRSGPTLKQVAQACGVSTGTISNVLNRPDVVAEATRVKVELAIAELAYERPAGTDREAAHWRRSGHATWIFTPATSGWYPKKAPQDAHPVPVTAEPWPGVPVRGRGAAARAEACWLPIRSGLTRHGLRHGNRTLLEELGIPKVLIDDRLGHEDGSISARYTHITDSMRAALMEQLTVVWFAALDERLARAPRSAVRILDELLQQRAAELDSLSKITPS</sequence>
<proteinExistence type="inferred from homology"/>
<comment type="caution">
    <text evidence="9">The sequence shown here is derived from an EMBL/GenBank/DDBJ whole genome shotgun (WGS) entry which is preliminary data.</text>
</comment>
<dbReference type="InterPro" id="IPR004107">
    <property type="entry name" value="Integrase_SAM-like_N"/>
</dbReference>
<evidence type="ECO:0000256" key="2">
    <source>
        <dbReference type="ARBA" id="ARBA00022908"/>
    </source>
</evidence>
<dbReference type="GO" id="GO:0006310">
    <property type="term" value="P:DNA recombination"/>
    <property type="evidence" value="ECO:0007669"/>
    <property type="project" value="UniProtKB-KW"/>
</dbReference>
<dbReference type="PROSITE" id="PS51900">
    <property type="entry name" value="CB"/>
    <property type="match status" value="1"/>
</dbReference>
<dbReference type="RefSeq" id="WP_059081651.1">
    <property type="nucleotide sequence ID" value="NZ_BCMM01000021.1"/>
</dbReference>
<dbReference type="InterPro" id="IPR010982">
    <property type="entry name" value="Lambda_DNA-bd_dom_sf"/>
</dbReference>
<dbReference type="InterPro" id="IPR010998">
    <property type="entry name" value="Integrase_recombinase_N"/>
</dbReference>
<dbReference type="InterPro" id="IPR000843">
    <property type="entry name" value="HTH_LacI"/>
</dbReference>
<dbReference type="PANTHER" id="PTHR30629">
    <property type="entry name" value="PROPHAGE INTEGRASE"/>
    <property type="match status" value="1"/>
</dbReference>
<organism evidence="9 10">
    <name type="scientific">Streptomyces scabiei</name>
    <dbReference type="NCBI Taxonomy" id="1930"/>
    <lineage>
        <taxon>Bacteria</taxon>
        <taxon>Bacillati</taxon>
        <taxon>Actinomycetota</taxon>
        <taxon>Actinomycetes</taxon>
        <taxon>Kitasatosporales</taxon>
        <taxon>Streptomycetaceae</taxon>
        <taxon>Streptomyces</taxon>
    </lineage>
</organism>
<evidence type="ECO:0000313" key="9">
    <source>
        <dbReference type="EMBL" id="GAQ64112.1"/>
    </source>
</evidence>
<name>A0A100JR08_STRSC</name>
<dbReference type="SUPFAM" id="SSF56349">
    <property type="entry name" value="DNA breaking-rejoining enzymes"/>
    <property type="match status" value="2"/>
</dbReference>
<reference evidence="10" key="1">
    <citation type="submission" date="2015-11" db="EMBL/GenBank/DDBJ databases">
        <authorList>
            <consortium name="Cross-ministerial Strategic Innovation Promotion Program (SIP) consortium"/>
            <person name="Tomihama T."/>
            <person name="Ikenaga M."/>
            <person name="Sakai M."/>
            <person name="Okubo T."/>
            <person name="Ikeda S."/>
        </authorList>
    </citation>
    <scope>NUCLEOTIDE SEQUENCE [LARGE SCALE GENOMIC DNA]</scope>
    <source>
        <strain evidence="10">S58</strain>
    </source>
</reference>
<evidence type="ECO:0000313" key="10">
    <source>
        <dbReference type="Proteomes" id="UP000067448"/>
    </source>
</evidence>
<evidence type="ECO:0000256" key="5">
    <source>
        <dbReference type="PROSITE-ProRule" id="PRU01248"/>
    </source>
</evidence>
<evidence type="ECO:0000256" key="4">
    <source>
        <dbReference type="ARBA" id="ARBA00023172"/>
    </source>
</evidence>
<dbReference type="Pfam" id="PF00356">
    <property type="entry name" value="LacI"/>
    <property type="match status" value="1"/>
</dbReference>
<dbReference type="Gene3D" id="1.10.150.130">
    <property type="match status" value="1"/>
</dbReference>
<dbReference type="PANTHER" id="PTHR30629:SF2">
    <property type="entry name" value="PROPHAGE INTEGRASE INTS-RELATED"/>
    <property type="match status" value="1"/>
</dbReference>
<feature type="region of interest" description="Disordered" evidence="6">
    <location>
        <begin position="165"/>
        <end position="187"/>
    </location>
</feature>
<keyword evidence="2" id="KW-0229">DNA integration</keyword>
<dbReference type="SMART" id="SM00354">
    <property type="entry name" value="HTH_LACI"/>
    <property type="match status" value="1"/>
</dbReference>
<dbReference type="GO" id="GO:0015074">
    <property type="term" value="P:DNA integration"/>
    <property type="evidence" value="ECO:0007669"/>
    <property type="project" value="UniProtKB-KW"/>
</dbReference>
<dbReference type="GO" id="GO:0003677">
    <property type="term" value="F:DNA binding"/>
    <property type="evidence" value="ECO:0007669"/>
    <property type="project" value="UniProtKB-UniRule"/>
</dbReference>
<dbReference type="SUPFAM" id="SSF47413">
    <property type="entry name" value="lambda repressor-like DNA-binding domains"/>
    <property type="match status" value="1"/>
</dbReference>
<accession>A0A100JR08</accession>
<dbReference type="Gene3D" id="1.10.443.10">
    <property type="entry name" value="Intergrase catalytic core"/>
    <property type="match status" value="1"/>
</dbReference>
<evidence type="ECO:0000259" key="7">
    <source>
        <dbReference type="PROSITE" id="PS50932"/>
    </source>
</evidence>
<protein>
    <submittedName>
        <fullName evidence="9">Lac repressor</fullName>
    </submittedName>
</protein>
<evidence type="ECO:0000256" key="1">
    <source>
        <dbReference type="ARBA" id="ARBA00008857"/>
    </source>
</evidence>
<dbReference type="InterPro" id="IPR013762">
    <property type="entry name" value="Integrase-like_cat_sf"/>
</dbReference>
<comment type="similarity">
    <text evidence="1">Belongs to the 'phage' integrase family.</text>
</comment>
<feature type="compositionally biased region" description="Basic residues" evidence="6">
    <location>
        <begin position="171"/>
        <end position="183"/>
    </location>
</feature>
<feature type="domain" description="HTH lacI-type" evidence="7">
    <location>
        <begin position="315"/>
        <end position="358"/>
    </location>
</feature>
<evidence type="ECO:0000259" key="8">
    <source>
        <dbReference type="PROSITE" id="PS51900"/>
    </source>
</evidence>
<keyword evidence="3 5" id="KW-0238">DNA-binding</keyword>
<dbReference type="InterPro" id="IPR011010">
    <property type="entry name" value="DNA_brk_join_enz"/>
</dbReference>
<dbReference type="PROSITE" id="PS50932">
    <property type="entry name" value="HTH_LACI_2"/>
    <property type="match status" value="1"/>
</dbReference>
<dbReference type="InterPro" id="IPR044068">
    <property type="entry name" value="CB"/>
</dbReference>
<dbReference type="InterPro" id="IPR050808">
    <property type="entry name" value="Phage_Integrase"/>
</dbReference>
<dbReference type="Gene3D" id="1.10.260.40">
    <property type="entry name" value="lambda repressor-like DNA-binding domains"/>
    <property type="match status" value="1"/>
</dbReference>
<dbReference type="Proteomes" id="UP000067448">
    <property type="component" value="Unassembled WGS sequence"/>
</dbReference>
<gene>
    <name evidence="9" type="ORF">SsS58_04502</name>
</gene>
<dbReference type="AlphaFoldDB" id="A0A100JR08"/>
<reference evidence="10" key="3">
    <citation type="submission" date="2016-02" db="EMBL/GenBank/DDBJ databases">
        <title>Draft genome of pathogenic Streptomyces sp. in Japan.</title>
        <authorList>
            <person name="Tomihama T."/>
            <person name="Ikenaga M."/>
            <person name="Sakai M."/>
            <person name="Okubo T."/>
            <person name="Ikeda S."/>
        </authorList>
    </citation>
    <scope>NUCLEOTIDE SEQUENCE [LARGE SCALE GENOMIC DNA]</scope>
    <source>
        <strain evidence="10">S58</strain>
    </source>
</reference>
<evidence type="ECO:0000256" key="6">
    <source>
        <dbReference type="SAM" id="MobiDB-lite"/>
    </source>
</evidence>
<dbReference type="GO" id="GO:0006355">
    <property type="term" value="P:regulation of DNA-templated transcription"/>
    <property type="evidence" value="ECO:0007669"/>
    <property type="project" value="InterPro"/>
</dbReference>
<dbReference type="OrthoDB" id="4529782at2"/>
<feature type="domain" description="Core-binding (CB)" evidence="8">
    <location>
        <begin position="79"/>
        <end position="158"/>
    </location>
</feature>
<dbReference type="EMBL" id="BCMM01000021">
    <property type="protein sequence ID" value="GAQ64112.1"/>
    <property type="molecule type" value="Genomic_DNA"/>
</dbReference>